<evidence type="ECO:0000313" key="7">
    <source>
        <dbReference type="EMBL" id="CAK0784719.1"/>
    </source>
</evidence>
<dbReference type="InterPro" id="IPR013083">
    <property type="entry name" value="Znf_RING/FYVE/PHD"/>
</dbReference>
<evidence type="ECO:0000259" key="6">
    <source>
        <dbReference type="PROSITE" id="PS50089"/>
    </source>
</evidence>
<protein>
    <recommendedName>
        <fullName evidence="6">RING-type domain-containing protein</fullName>
    </recommendedName>
</protein>
<feature type="compositionally biased region" description="Basic residues" evidence="5">
    <location>
        <begin position="185"/>
        <end position="200"/>
    </location>
</feature>
<organism evidence="7 8">
    <name type="scientific">Coccomyxa viridis</name>
    <dbReference type="NCBI Taxonomy" id="1274662"/>
    <lineage>
        <taxon>Eukaryota</taxon>
        <taxon>Viridiplantae</taxon>
        <taxon>Chlorophyta</taxon>
        <taxon>core chlorophytes</taxon>
        <taxon>Trebouxiophyceae</taxon>
        <taxon>Trebouxiophyceae incertae sedis</taxon>
        <taxon>Coccomyxaceae</taxon>
        <taxon>Coccomyxa</taxon>
    </lineage>
</organism>
<feature type="region of interest" description="Disordered" evidence="5">
    <location>
        <begin position="1127"/>
        <end position="1149"/>
    </location>
</feature>
<feature type="region of interest" description="Disordered" evidence="5">
    <location>
        <begin position="160"/>
        <end position="223"/>
    </location>
</feature>
<dbReference type="SUPFAM" id="SSF57850">
    <property type="entry name" value="RING/U-box"/>
    <property type="match status" value="1"/>
</dbReference>
<accession>A0AAV1ICI0</accession>
<dbReference type="PROSITE" id="PS50089">
    <property type="entry name" value="ZF_RING_2"/>
    <property type="match status" value="1"/>
</dbReference>
<dbReference type="PROSITE" id="PS00518">
    <property type="entry name" value="ZF_RING_1"/>
    <property type="match status" value="1"/>
</dbReference>
<feature type="compositionally biased region" description="Low complexity" evidence="5">
    <location>
        <begin position="564"/>
        <end position="613"/>
    </location>
</feature>
<feature type="compositionally biased region" description="Low complexity" evidence="5">
    <location>
        <begin position="948"/>
        <end position="961"/>
    </location>
</feature>
<feature type="compositionally biased region" description="Low complexity" evidence="5">
    <location>
        <begin position="499"/>
        <end position="535"/>
    </location>
</feature>
<feature type="compositionally biased region" description="Low complexity" evidence="5">
    <location>
        <begin position="361"/>
        <end position="377"/>
    </location>
</feature>
<feature type="compositionally biased region" description="Low complexity" evidence="5">
    <location>
        <begin position="840"/>
        <end position="853"/>
    </location>
</feature>
<dbReference type="Pfam" id="PF13639">
    <property type="entry name" value="zf-RING_2"/>
    <property type="match status" value="1"/>
</dbReference>
<gene>
    <name evidence="7" type="ORF">CVIRNUC_007923</name>
</gene>
<name>A0AAV1ICI0_9CHLO</name>
<feature type="domain" description="RING-type" evidence="6">
    <location>
        <begin position="11"/>
        <end position="52"/>
    </location>
</feature>
<evidence type="ECO:0000256" key="1">
    <source>
        <dbReference type="ARBA" id="ARBA00022723"/>
    </source>
</evidence>
<dbReference type="Proteomes" id="UP001314263">
    <property type="component" value="Unassembled WGS sequence"/>
</dbReference>
<feature type="compositionally biased region" description="Low complexity" evidence="5">
    <location>
        <begin position="1048"/>
        <end position="1058"/>
    </location>
</feature>
<dbReference type="InterPro" id="IPR017907">
    <property type="entry name" value="Znf_RING_CS"/>
</dbReference>
<dbReference type="AlphaFoldDB" id="A0AAV1ICI0"/>
<feature type="compositionally biased region" description="Low complexity" evidence="5">
    <location>
        <begin position="201"/>
        <end position="216"/>
    </location>
</feature>
<feature type="region of interest" description="Disordered" evidence="5">
    <location>
        <begin position="936"/>
        <end position="1086"/>
    </location>
</feature>
<feature type="compositionally biased region" description="Basic residues" evidence="5">
    <location>
        <begin position="276"/>
        <end position="288"/>
    </location>
</feature>
<feature type="compositionally biased region" description="Low complexity" evidence="5">
    <location>
        <begin position="740"/>
        <end position="760"/>
    </location>
</feature>
<evidence type="ECO:0000313" key="8">
    <source>
        <dbReference type="Proteomes" id="UP001314263"/>
    </source>
</evidence>
<evidence type="ECO:0000256" key="2">
    <source>
        <dbReference type="ARBA" id="ARBA00022771"/>
    </source>
</evidence>
<feature type="region of interest" description="Disordered" evidence="5">
    <location>
        <begin position="548"/>
        <end position="856"/>
    </location>
</feature>
<evidence type="ECO:0000256" key="5">
    <source>
        <dbReference type="SAM" id="MobiDB-lite"/>
    </source>
</evidence>
<feature type="compositionally biased region" description="Polar residues" evidence="5">
    <location>
        <begin position="788"/>
        <end position="802"/>
    </location>
</feature>
<feature type="compositionally biased region" description="Polar residues" evidence="5">
    <location>
        <begin position="703"/>
        <end position="718"/>
    </location>
</feature>
<feature type="compositionally biased region" description="Low complexity" evidence="5">
    <location>
        <begin position="770"/>
        <end position="781"/>
    </location>
</feature>
<sequence>MAAHEKEAHDCIICASALGTNGGTLTLLCGHPFCAECICRWRQRSWRCPVCRVMDNRELSATGAQAAAGRSGNIGQVSRRLRPMAEQLLAESGDNVLDVLLQLLEGIQDGTLPADVETAALAAASSSTARLPAGAHGGTSLDRLVLNQLVTVLQATSTLTSGATRPASAAAGQDSSTQAQARPASSHRSRRHPSERRRRGAAAVQPPADGAAQAPVLATGPAPAAPKPVIVRISAAGPSTDAALPELQTSQPAVAPTKCDASTQTSDLSDREERRARRSRLKRVTRRAHPLETEMSIGPKPRAGQGHSSASPSDTSTAGPVGSADKHSLQAAWVQGRDGLQGASKEAAQSSAGPEHAGMKAASEAGSSCSSLPSSAAKGKEKEASDFGGNLTAGSMDTGTDQRLRLQDQPSPSAFLGQPGAGAPSAPALGSAGVNVAGYPFQEKAAPDEIAASSSAAKAPSSAEPSAFDHSQVMRAWEARFGPGKQAGAPLPRKRSLEGPEPSESSTSGLSSASAPASGVATPQLPVLGPGQLLGSGAALLAPTAAGIPRSASAESPGPSQGGASPAVPLRLPARPALSEPLYQAAQQGPNPAAAPAVHPEPVLDAPEAPLPAADDHVFDGPEAQAPPPAGGAPAFDGAAHGHAVGSAAGVCGRAQPQHGSAQHSGSSSDASALVPAEAPDQATPSMSGDSFTDPGPLGDDSTFVTSRATSLARTLSTEEFPPAETPQGSSPSAEAMLGRPRAASGSLPAAAAGPSASLLGRRRTRSEAEQGQGSSQQRSAVVAPPNTAAQSFANSGASSPRTLMDPASAPALAFTPGSGFQPGEATSEGVKPTEANMQRRGLARSLRSSSSRHSYEREQLLLRAVDEVENLVDNLLARWNSLPASEQPPHLGERLEELFLEASMLEAVRNNQVPKPRAMVEDILARVTLLDAELGSHVGPVPPPSPTSSTGSPHASGSGSQVPASMLAGGPGEAVGRLDSHAPGSSEGLPGHPEQLPELQQPAQQAAPMVKNPVPSAGALEAPPGLEMASRTPVSPMPVGSMPQGTSPRPAQRSARSAAHERRARRSAAARGAASPPNANVAAEAEGALDRFTAFLEHHENELQPRTRQIAELALTLARLSLVNSAPEQPAQAAIAAPITPSSSLQQT</sequence>
<keyword evidence="8" id="KW-1185">Reference proteome</keyword>
<feature type="compositionally biased region" description="Low complexity" evidence="5">
    <location>
        <begin position="988"/>
        <end position="1009"/>
    </location>
</feature>
<feature type="region of interest" description="Disordered" evidence="5">
    <location>
        <begin position="250"/>
        <end position="433"/>
    </location>
</feature>
<evidence type="ECO:0000256" key="4">
    <source>
        <dbReference type="PROSITE-ProRule" id="PRU00175"/>
    </source>
</evidence>
<feature type="compositionally biased region" description="Low complexity" evidence="5">
    <location>
        <begin position="451"/>
        <end position="466"/>
    </location>
</feature>
<dbReference type="GO" id="GO:0008270">
    <property type="term" value="F:zinc ion binding"/>
    <property type="evidence" value="ECO:0007669"/>
    <property type="project" value="UniProtKB-KW"/>
</dbReference>
<keyword evidence="2 4" id="KW-0863">Zinc-finger</keyword>
<dbReference type="SMART" id="SM00184">
    <property type="entry name" value="RING"/>
    <property type="match status" value="1"/>
</dbReference>
<feature type="region of interest" description="Disordered" evidence="5">
    <location>
        <begin position="447"/>
        <end position="535"/>
    </location>
</feature>
<dbReference type="InterPro" id="IPR001841">
    <property type="entry name" value="Znf_RING"/>
</dbReference>
<evidence type="ECO:0000256" key="3">
    <source>
        <dbReference type="ARBA" id="ARBA00022833"/>
    </source>
</evidence>
<reference evidence="7 8" key="1">
    <citation type="submission" date="2023-10" db="EMBL/GenBank/DDBJ databases">
        <authorList>
            <person name="Maclean D."/>
            <person name="Macfadyen A."/>
        </authorList>
    </citation>
    <scope>NUCLEOTIDE SEQUENCE [LARGE SCALE GENOMIC DNA]</scope>
</reference>
<comment type="caution">
    <text evidence="7">The sequence shown here is derived from an EMBL/GenBank/DDBJ whole genome shotgun (WGS) entry which is preliminary data.</text>
</comment>
<feature type="compositionally biased region" description="Low complexity" evidence="5">
    <location>
        <begin position="632"/>
        <end position="672"/>
    </location>
</feature>
<keyword evidence="3" id="KW-0862">Zinc</keyword>
<proteinExistence type="predicted"/>
<feature type="compositionally biased region" description="Low complexity" evidence="5">
    <location>
        <begin position="416"/>
        <end position="433"/>
    </location>
</feature>
<dbReference type="EMBL" id="CAUYUE010000011">
    <property type="protein sequence ID" value="CAK0784719.1"/>
    <property type="molecule type" value="Genomic_DNA"/>
</dbReference>
<feature type="compositionally biased region" description="Polar residues" evidence="5">
    <location>
        <begin position="306"/>
        <end position="318"/>
    </location>
</feature>
<keyword evidence="1" id="KW-0479">Metal-binding</keyword>
<dbReference type="Gene3D" id="3.30.40.10">
    <property type="entry name" value="Zinc/RING finger domain, C3HC4 (zinc finger)"/>
    <property type="match status" value="1"/>
</dbReference>